<keyword evidence="3" id="KW-1185">Reference proteome</keyword>
<evidence type="ECO:0000313" key="3">
    <source>
        <dbReference type="Proteomes" id="UP000292082"/>
    </source>
</evidence>
<dbReference type="Proteomes" id="UP000292957">
    <property type="component" value="Unassembled WGS sequence"/>
</dbReference>
<evidence type="ECO:0000313" key="2">
    <source>
        <dbReference type="EMBL" id="TBU53423.1"/>
    </source>
</evidence>
<dbReference type="AlphaFoldDB" id="A0A4Q9N475"/>
<dbReference type="EMBL" id="ML145215">
    <property type="protein sequence ID" value="TBU53423.1"/>
    <property type="molecule type" value="Genomic_DNA"/>
</dbReference>
<dbReference type="EMBL" id="ML143386">
    <property type="protein sequence ID" value="TBU35359.1"/>
    <property type="molecule type" value="Genomic_DNA"/>
</dbReference>
<gene>
    <name evidence="2" type="ORF">BD310DRAFT_938161</name>
    <name evidence="1" type="ORF">BD311DRAFT_743842</name>
</gene>
<reference evidence="1 3" key="1">
    <citation type="submission" date="2019-01" db="EMBL/GenBank/DDBJ databases">
        <title>Draft genome sequences of three monokaryotic isolates of the white-rot basidiomycete fungus Dichomitus squalens.</title>
        <authorList>
            <consortium name="DOE Joint Genome Institute"/>
            <person name="Lopez S.C."/>
            <person name="Andreopoulos B."/>
            <person name="Pangilinan J."/>
            <person name="Lipzen A."/>
            <person name="Riley R."/>
            <person name="Ahrendt S."/>
            <person name="Ng V."/>
            <person name="Barry K."/>
            <person name="Daum C."/>
            <person name="Grigoriev I.V."/>
            <person name="Hilden K.S."/>
            <person name="Makela M.R."/>
            <person name="de Vries R.P."/>
        </authorList>
    </citation>
    <scope>NUCLEOTIDE SEQUENCE [LARGE SCALE GENOMIC DNA]</scope>
    <source>
        <strain evidence="2 3">CBS 464.89</strain>
        <strain evidence="1">OM18370.1</strain>
    </source>
</reference>
<proteinExistence type="predicted"/>
<organism evidence="1">
    <name type="scientific">Dichomitus squalens</name>
    <dbReference type="NCBI Taxonomy" id="114155"/>
    <lineage>
        <taxon>Eukaryota</taxon>
        <taxon>Fungi</taxon>
        <taxon>Dikarya</taxon>
        <taxon>Basidiomycota</taxon>
        <taxon>Agaricomycotina</taxon>
        <taxon>Agaricomycetes</taxon>
        <taxon>Polyporales</taxon>
        <taxon>Polyporaceae</taxon>
        <taxon>Dichomitus</taxon>
    </lineage>
</organism>
<name>A0A4Q9N475_9APHY</name>
<dbReference type="Proteomes" id="UP000292082">
    <property type="component" value="Unassembled WGS sequence"/>
</dbReference>
<protein>
    <submittedName>
        <fullName evidence="1">Uncharacterized protein</fullName>
    </submittedName>
</protein>
<accession>A0A4Q9N475</accession>
<evidence type="ECO:0000313" key="1">
    <source>
        <dbReference type="EMBL" id="TBU35359.1"/>
    </source>
</evidence>
<sequence length="74" mass="8112">MLLPLPIAKLLCCHLNALHVSHQQLSAPIPLLAKGIPTHSQHLLAYSKVQFWHSLVILLAYHRCNGRVGSSLAA</sequence>